<dbReference type="AlphaFoldDB" id="A0A1X6NDC7"/>
<keyword evidence="2" id="KW-1185">Reference proteome</keyword>
<dbReference type="SUPFAM" id="SSF81383">
    <property type="entry name" value="F-box domain"/>
    <property type="match status" value="1"/>
</dbReference>
<dbReference type="OrthoDB" id="2797048at2759"/>
<dbReference type="EMBL" id="KZ110592">
    <property type="protein sequence ID" value="OSX66530.1"/>
    <property type="molecule type" value="Genomic_DNA"/>
</dbReference>
<accession>A0A1X6NDC7</accession>
<dbReference type="InterPro" id="IPR036047">
    <property type="entry name" value="F-box-like_dom_sf"/>
</dbReference>
<dbReference type="Proteomes" id="UP000194127">
    <property type="component" value="Unassembled WGS sequence"/>
</dbReference>
<sequence>MAKSKRKRSGKLARPRVVNLPMELVLEILLLLDVYELLQCRLVHIYLCRMVVTQFFKDRLPVPQRLLTLQTSQAAWRDLNFGTKKSFKDDAFPNKYVLWRFRGSVLVLAYLDGEHDFEDGEYSYFNMLDVLFVRCTGQEQAHRTHRLGKVFTGLAIDPAQDLLVLWEAHHFDTKEEGLPMTCLSLCHGTPHEQTSLHSVTIPLPDEFDEDAVHILGDWITVSSINTKQATIEWKSDTVNSVSDQRGCMISANCFLVPRLRETGTLSLNAYAYVKTKKSGSEFRLAAIFELPCPRETRGVKTTCQAFASGCFQPKPSPLFPPRPYISAPDPLMVLLEITFEDYGQTYEVFVRTQPIIAVIRAWKPARARKQNFVTVAWDDWGPDSTYWFHNNRFGDTICSHEPHSWRHSFYGYRALTPAGLLDFNPADLPPDVHKDNARRRRFSIAETHYGTVAEDSDAYFQHAVETNAPYCRREVPEESWLAMTCRYWMLDEEVLAVLDDFGWHRCSMLMIEWLCKGIFHKVIISDPQLQHATERIVSPRVCGLVTGVSPMSELAAVVTNPPASRVWQTASKPQYSVRKYTKWSTEGDLTLANKRNGRGRTCGSADVSDAIFVLQRPQDEGLGVSSPLNLEGSLAAAYVERAEGSPEGWRKFGLHVRSMWSTSQSSRNIAHGADAVRPGESCSVTPAQKGISTAVAAGSGAIAHCIDLGLPSDVRRQMALGAAMCEDWLWGSTQMHAVRCTLVARGRRPTKHSRRNCEKPRRRSVHWTRRATRMWISRADGIARAEDASRSECFSAVHLECSQAAEHSMSSAAYRVDAWYGTAIDVISQLTVQIRVITAIIGFAVGRQRRVGHNQRSVALVAWEGSGHQQGLLWKACAVAQGANKSPRRTATGPAFGSGHMPQGMILHITSEEPAALNGNLGQGWQRPFFTAMRGPRISLNGFVPIKLKTHASCILRALEPNVLSCLAEGQG</sequence>
<dbReference type="RefSeq" id="XP_024343324.1">
    <property type="nucleotide sequence ID" value="XM_024478418.1"/>
</dbReference>
<gene>
    <name evidence="1" type="ORF">POSPLADRAFT_1043941</name>
</gene>
<reference evidence="1 2" key="1">
    <citation type="submission" date="2017-04" db="EMBL/GenBank/DDBJ databases">
        <title>Genome Sequence of the Model Brown-Rot Fungus Postia placenta SB12.</title>
        <authorList>
            <consortium name="DOE Joint Genome Institute"/>
            <person name="Gaskell J."/>
            <person name="Kersten P."/>
            <person name="Larrondo L.F."/>
            <person name="Canessa P."/>
            <person name="Martinez D."/>
            <person name="Hibbett D."/>
            <person name="Schmoll M."/>
            <person name="Kubicek C.P."/>
            <person name="Martinez A.T."/>
            <person name="Yadav J."/>
            <person name="Master E."/>
            <person name="Magnuson J.K."/>
            <person name="James T."/>
            <person name="Yaver D."/>
            <person name="Berka R."/>
            <person name="Labutti K."/>
            <person name="Lipzen A."/>
            <person name="Aerts A."/>
            <person name="Barry K."/>
            <person name="Henrissat B."/>
            <person name="Blanchette R."/>
            <person name="Grigoriev I."/>
            <person name="Cullen D."/>
        </authorList>
    </citation>
    <scope>NUCLEOTIDE SEQUENCE [LARGE SCALE GENOMIC DNA]</scope>
    <source>
        <strain evidence="1 2">MAD-698-R-SB12</strain>
    </source>
</reference>
<evidence type="ECO:0000313" key="2">
    <source>
        <dbReference type="Proteomes" id="UP000194127"/>
    </source>
</evidence>
<evidence type="ECO:0008006" key="3">
    <source>
        <dbReference type="Google" id="ProtNLM"/>
    </source>
</evidence>
<evidence type="ECO:0000313" key="1">
    <source>
        <dbReference type="EMBL" id="OSX66530.1"/>
    </source>
</evidence>
<protein>
    <recommendedName>
        <fullName evidence="3">F-box domain-containing protein</fullName>
    </recommendedName>
</protein>
<dbReference type="GeneID" id="36323368"/>
<proteinExistence type="predicted"/>
<organism evidence="1 2">
    <name type="scientific">Postia placenta MAD-698-R-SB12</name>
    <dbReference type="NCBI Taxonomy" id="670580"/>
    <lineage>
        <taxon>Eukaryota</taxon>
        <taxon>Fungi</taxon>
        <taxon>Dikarya</taxon>
        <taxon>Basidiomycota</taxon>
        <taxon>Agaricomycotina</taxon>
        <taxon>Agaricomycetes</taxon>
        <taxon>Polyporales</taxon>
        <taxon>Adustoporiaceae</taxon>
        <taxon>Rhodonia</taxon>
    </lineage>
</organism>
<name>A0A1X6NDC7_9APHY</name>